<organism evidence="2 3">
    <name type="scientific">Ustilago bromivora</name>
    <dbReference type="NCBI Taxonomy" id="307758"/>
    <lineage>
        <taxon>Eukaryota</taxon>
        <taxon>Fungi</taxon>
        <taxon>Dikarya</taxon>
        <taxon>Basidiomycota</taxon>
        <taxon>Ustilaginomycotina</taxon>
        <taxon>Ustilaginomycetes</taxon>
        <taxon>Ustilaginales</taxon>
        <taxon>Ustilaginaceae</taxon>
        <taxon>Ustilago</taxon>
    </lineage>
</organism>
<dbReference type="SUPFAM" id="SSF56219">
    <property type="entry name" value="DNase I-like"/>
    <property type="match status" value="1"/>
</dbReference>
<protein>
    <recommendedName>
        <fullName evidence="1">Endonuclease/exonuclease/phosphatase domain-containing protein</fullName>
    </recommendedName>
</protein>
<name>A0A1K0HAL8_9BASI</name>
<sequence length="462" mass="52432">MHTDFGPHIFFQQVAHAEIAATVHTSYATPFCAIVVLNAQVLLSNTWHSSTQRIVTGQLQYRQETIAVASVYAPAFNPDRQSFFESFPMRAIVGSHQTILGGDWNDAPSEIDFLHPRDGRSHLWHYLEPKVIAFLLFDPLRIIRGDDVLWTRVDQARDMTITSASRIDFFLVSSSILHRCETIEIFSSISSDHDPVFLSIQLGSVEDTDDDRGLSLWRLPQPIARFTPFSQQASDFIKHTCNQVLQPERGIWVTTAYYQWVERCRNFAKVAGYKLRLHFLQAHQELHTLRHSIGSWNHSDTRLFPQYLELCRQAEHLEQSLQLTGRLIMPARLHTHANQPRHPELTTTATESHFADRFRARPLDNNVVLHRNNLLQLSTATISETTKAALDQTFTVEEFKIVITKGKKSRSASGMNGLPHVFWSSNIPTMAKVLCRVANALRSGRSLPGLHPVAAGCKQSRA</sequence>
<evidence type="ECO:0000313" key="3">
    <source>
        <dbReference type="Proteomes" id="UP000179920"/>
    </source>
</evidence>
<reference evidence="3" key="1">
    <citation type="submission" date="2016-04" db="EMBL/GenBank/DDBJ databases">
        <authorList>
            <person name="Guldener U."/>
            <person name="Guldener U."/>
        </authorList>
    </citation>
    <scope>NUCLEOTIDE SEQUENCE [LARGE SCALE GENOMIC DNA]</scope>
    <source>
        <strain evidence="3">UB2112</strain>
    </source>
</reference>
<gene>
    <name evidence="2" type="ORF">UBRO_20900</name>
</gene>
<dbReference type="GO" id="GO:0003824">
    <property type="term" value="F:catalytic activity"/>
    <property type="evidence" value="ECO:0007669"/>
    <property type="project" value="InterPro"/>
</dbReference>
<proteinExistence type="predicted"/>
<dbReference type="Gene3D" id="3.60.10.10">
    <property type="entry name" value="Endonuclease/exonuclease/phosphatase"/>
    <property type="match status" value="1"/>
</dbReference>
<dbReference type="EMBL" id="LT558133">
    <property type="protein sequence ID" value="SAM85360.1"/>
    <property type="molecule type" value="Genomic_DNA"/>
</dbReference>
<dbReference type="InterPro" id="IPR005135">
    <property type="entry name" value="Endo/exonuclease/phosphatase"/>
</dbReference>
<dbReference type="Pfam" id="PF03372">
    <property type="entry name" value="Exo_endo_phos"/>
    <property type="match status" value="1"/>
</dbReference>
<feature type="domain" description="Endonuclease/exonuclease/phosphatase" evidence="1">
    <location>
        <begin position="71"/>
        <end position="193"/>
    </location>
</feature>
<evidence type="ECO:0000313" key="2">
    <source>
        <dbReference type="EMBL" id="SAM85360.1"/>
    </source>
</evidence>
<evidence type="ECO:0000259" key="1">
    <source>
        <dbReference type="Pfam" id="PF03372"/>
    </source>
</evidence>
<dbReference type="Proteomes" id="UP000179920">
    <property type="component" value="Chromosome XVII"/>
</dbReference>
<dbReference type="AlphaFoldDB" id="A0A1K0HAL8"/>
<accession>A0A1K0HAL8</accession>
<dbReference type="InterPro" id="IPR036691">
    <property type="entry name" value="Endo/exonu/phosph_ase_sf"/>
</dbReference>